<comment type="caution">
    <text evidence="6">The sequence shown here is derived from an EMBL/GenBank/DDBJ whole genome shotgun (WGS) entry which is preliminary data.</text>
</comment>
<sequence>MALTSIVILTRNGQELTRRCVDSIIRHTDEPYEFLFVDNGSTDGTLDYLATIPDSVVIRNEVNRGFAAGCNQGMLAASGEHIVLLNNDTIVTAHWLSGLHGWLLRDSSIGIVGPVSNNVAPIQRAHFLSPYSRDALDAIAESWRMQHANTGFYAHRLIGFCMLFHRGLLDVIGGMDERFFPGNYEDDDFSIRARISGKRLWVAKDVFIHHEGGATFRTMELDTKIASMRNAEKFRDKWSVGLSPFEIDTQGYDPTAIVSREPFFIPERHYVPFERS</sequence>
<evidence type="ECO:0000313" key="6">
    <source>
        <dbReference type="EMBL" id="MFC5530950.1"/>
    </source>
</evidence>
<dbReference type="GO" id="GO:0016757">
    <property type="term" value="F:glycosyltransferase activity"/>
    <property type="evidence" value="ECO:0007669"/>
    <property type="project" value="UniProtKB-KW"/>
</dbReference>
<name>A0ABW0R3Q7_9BACL</name>
<keyword evidence="7" id="KW-1185">Reference proteome</keyword>
<evidence type="ECO:0000259" key="5">
    <source>
        <dbReference type="Pfam" id="PF00535"/>
    </source>
</evidence>
<dbReference type="InterPro" id="IPR029044">
    <property type="entry name" value="Nucleotide-diphossugar_trans"/>
</dbReference>
<proteinExistence type="inferred from homology"/>
<dbReference type="InterPro" id="IPR001173">
    <property type="entry name" value="Glyco_trans_2-like"/>
</dbReference>
<evidence type="ECO:0000256" key="4">
    <source>
        <dbReference type="ARBA" id="ARBA00022679"/>
    </source>
</evidence>
<dbReference type="Gene3D" id="3.90.550.10">
    <property type="entry name" value="Spore Coat Polysaccharide Biosynthesis Protein SpsA, Chain A"/>
    <property type="match status" value="1"/>
</dbReference>
<dbReference type="CDD" id="cd04186">
    <property type="entry name" value="GT_2_like_c"/>
    <property type="match status" value="1"/>
</dbReference>
<evidence type="ECO:0000256" key="2">
    <source>
        <dbReference type="ARBA" id="ARBA00006739"/>
    </source>
</evidence>
<gene>
    <name evidence="6" type="ORF">ACFPQ4_16090</name>
</gene>
<evidence type="ECO:0000256" key="1">
    <source>
        <dbReference type="ARBA" id="ARBA00004776"/>
    </source>
</evidence>
<feature type="domain" description="Glycosyltransferase 2-like" evidence="5">
    <location>
        <begin position="5"/>
        <end position="169"/>
    </location>
</feature>
<keyword evidence="4 6" id="KW-0808">Transferase</keyword>
<dbReference type="EC" id="2.4.-.-" evidence="6"/>
<dbReference type="EMBL" id="JBHSNC010000048">
    <property type="protein sequence ID" value="MFC5530950.1"/>
    <property type="molecule type" value="Genomic_DNA"/>
</dbReference>
<comment type="pathway">
    <text evidence="1">Cell wall biogenesis; cell wall polysaccharide biosynthesis.</text>
</comment>
<dbReference type="PANTHER" id="PTHR43179">
    <property type="entry name" value="RHAMNOSYLTRANSFERASE WBBL"/>
    <property type="match status" value="1"/>
</dbReference>
<organism evidence="6 7">
    <name type="scientific">Cohnella yongneupensis</name>
    <dbReference type="NCBI Taxonomy" id="425006"/>
    <lineage>
        <taxon>Bacteria</taxon>
        <taxon>Bacillati</taxon>
        <taxon>Bacillota</taxon>
        <taxon>Bacilli</taxon>
        <taxon>Bacillales</taxon>
        <taxon>Paenibacillaceae</taxon>
        <taxon>Cohnella</taxon>
    </lineage>
</organism>
<dbReference type="RefSeq" id="WP_378112893.1">
    <property type="nucleotide sequence ID" value="NZ_JBHSNC010000048.1"/>
</dbReference>
<reference evidence="7" key="1">
    <citation type="journal article" date="2019" name="Int. J. Syst. Evol. Microbiol.">
        <title>The Global Catalogue of Microorganisms (GCM) 10K type strain sequencing project: providing services to taxonomists for standard genome sequencing and annotation.</title>
        <authorList>
            <consortium name="The Broad Institute Genomics Platform"/>
            <consortium name="The Broad Institute Genome Sequencing Center for Infectious Disease"/>
            <person name="Wu L."/>
            <person name="Ma J."/>
        </authorList>
    </citation>
    <scope>NUCLEOTIDE SEQUENCE [LARGE SCALE GENOMIC DNA]</scope>
    <source>
        <strain evidence="7">CGMCC 1.18578</strain>
    </source>
</reference>
<evidence type="ECO:0000313" key="7">
    <source>
        <dbReference type="Proteomes" id="UP001596108"/>
    </source>
</evidence>
<dbReference type="Pfam" id="PF00535">
    <property type="entry name" value="Glycos_transf_2"/>
    <property type="match status" value="1"/>
</dbReference>
<comment type="similarity">
    <text evidence="2">Belongs to the glycosyltransferase 2 family.</text>
</comment>
<dbReference type="PANTHER" id="PTHR43179:SF12">
    <property type="entry name" value="GALACTOFURANOSYLTRANSFERASE GLFT2"/>
    <property type="match status" value="1"/>
</dbReference>
<evidence type="ECO:0000256" key="3">
    <source>
        <dbReference type="ARBA" id="ARBA00022676"/>
    </source>
</evidence>
<protein>
    <submittedName>
        <fullName evidence="6">Glycosyltransferase family 2 protein</fullName>
        <ecNumber evidence="6">2.4.-.-</ecNumber>
    </submittedName>
</protein>
<dbReference type="SUPFAM" id="SSF53448">
    <property type="entry name" value="Nucleotide-diphospho-sugar transferases"/>
    <property type="match status" value="1"/>
</dbReference>
<accession>A0ABW0R3Q7</accession>
<keyword evidence="3 6" id="KW-0328">Glycosyltransferase</keyword>
<dbReference type="Proteomes" id="UP001596108">
    <property type="component" value="Unassembled WGS sequence"/>
</dbReference>